<evidence type="ECO:0000259" key="1">
    <source>
        <dbReference type="Pfam" id="PF18922"/>
    </source>
</evidence>
<sequence>MEQVKVAVVIPFYKENLSHNELVSVQQCFKILGGYPIITVKPNSLSLSEAVTSFPFTDTVNFDDAYFKNIAGYNRLMLSPEFYGAFLNYDYILIHQPDAFVFKDELQHWCNKNFDYVGSPWIRTTHKTNRLNWLASRFRFFVYRYVNRGKTGLSNFADLEYQVGNGGFSLRRVQRFYELCSILKPVIDTYTANNHPLFNEDIFWSVEVKRQGYRFNIPHYKQAIKFGFEIAPERARILNNGALPFGCHAWDINIEYWRPIFKEYGYEVT</sequence>
<name>A0A367GNF0_9SPHI</name>
<dbReference type="Pfam" id="PF18922">
    <property type="entry name" value="DUF5672"/>
    <property type="match status" value="1"/>
</dbReference>
<reference evidence="2 3" key="1">
    <citation type="submission" date="2018-05" db="EMBL/GenBank/DDBJ databases">
        <title>Mucilaginibacter hurinus sp. nov., isolated from briquette warehouse soil.</title>
        <authorList>
            <person name="Choi L."/>
        </authorList>
    </citation>
    <scope>NUCLEOTIDE SEQUENCE [LARGE SCALE GENOMIC DNA]</scope>
    <source>
        <strain evidence="2 3">ZR32</strain>
    </source>
</reference>
<accession>A0A367GNF0</accession>
<dbReference type="OrthoDB" id="7391526at2"/>
<dbReference type="RefSeq" id="WP_114005538.1">
    <property type="nucleotide sequence ID" value="NZ_QGDC01000006.1"/>
</dbReference>
<proteinExistence type="predicted"/>
<dbReference type="EMBL" id="QGDC01000006">
    <property type="protein sequence ID" value="RCH54555.1"/>
    <property type="molecule type" value="Genomic_DNA"/>
</dbReference>
<organism evidence="2 3">
    <name type="scientific">Mucilaginibacter hurinus</name>
    <dbReference type="NCBI Taxonomy" id="2201324"/>
    <lineage>
        <taxon>Bacteria</taxon>
        <taxon>Pseudomonadati</taxon>
        <taxon>Bacteroidota</taxon>
        <taxon>Sphingobacteriia</taxon>
        <taxon>Sphingobacteriales</taxon>
        <taxon>Sphingobacteriaceae</taxon>
        <taxon>Mucilaginibacter</taxon>
    </lineage>
</organism>
<dbReference type="Proteomes" id="UP000253209">
    <property type="component" value="Unassembled WGS sequence"/>
</dbReference>
<evidence type="ECO:0000313" key="2">
    <source>
        <dbReference type="EMBL" id="RCH54555.1"/>
    </source>
</evidence>
<feature type="domain" description="DUF5672" evidence="1">
    <location>
        <begin position="59"/>
        <end position="248"/>
    </location>
</feature>
<gene>
    <name evidence="2" type="ORF">DJ568_12095</name>
</gene>
<dbReference type="AlphaFoldDB" id="A0A367GNF0"/>
<comment type="caution">
    <text evidence="2">The sequence shown here is derived from an EMBL/GenBank/DDBJ whole genome shotgun (WGS) entry which is preliminary data.</text>
</comment>
<dbReference type="InterPro" id="IPR043729">
    <property type="entry name" value="DUF5672"/>
</dbReference>
<keyword evidence="3" id="KW-1185">Reference proteome</keyword>
<protein>
    <recommendedName>
        <fullName evidence="1">DUF5672 domain-containing protein</fullName>
    </recommendedName>
</protein>
<evidence type="ECO:0000313" key="3">
    <source>
        <dbReference type="Proteomes" id="UP000253209"/>
    </source>
</evidence>